<evidence type="ECO:0000313" key="2">
    <source>
        <dbReference type="EMBL" id="KAF2217262.1"/>
    </source>
</evidence>
<dbReference type="AlphaFoldDB" id="A0A6A6FUT3"/>
<reference evidence="2" key="1">
    <citation type="journal article" date="2020" name="Stud. Mycol.">
        <title>101 Dothideomycetes genomes: a test case for predicting lifestyles and emergence of pathogens.</title>
        <authorList>
            <person name="Haridas S."/>
            <person name="Albert R."/>
            <person name="Binder M."/>
            <person name="Bloem J."/>
            <person name="Labutti K."/>
            <person name="Salamov A."/>
            <person name="Andreopoulos B."/>
            <person name="Baker S."/>
            <person name="Barry K."/>
            <person name="Bills G."/>
            <person name="Bluhm B."/>
            <person name="Cannon C."/>
            <person name="Castanera R."/>
            <person name="Culley D."/>
            <person name="Daum C."/>
            <person name="Ezra D."/>
            <person name="Gonzalez J."/>
            <person name="Henrissat B."/>
            <person name="Kuo A."/>
            <person name="Liang C."/>
            <person name="Lipzen A."/>
            <person name="Lutzoni F."/>
            <person name="Magnuson J."/>
            <person name="Mondo S."/>
            <person name="Nolan M."/>
            <person name="Ohm R."/>
            <person name="Pangilinan J."/>
            <person name="Park H.-J."/>
            <person name="Ramirez L."/>
            <person name="Alfaro M."/>
            <person name="Sun H."/>
            <person name="Tritt A."/>
            <person name="Yoshinaga Y."/>
            <person name="Zwiers L.-H."/>
            <person name="Turgeon B."/>
            <person name="Goodwin S."/>
            <person name="Spatafora J."/>
            <person name="Crous P."/>
            <person name="Grigoriev I."/>
        </authorList>
    </citation>
    <scope>NUCLEOTIDE SEQUENCE</scope>
    <source>
        <strain evidence="2">SCOH1-5</strain>
    </source>
</reference>
<gene>
    <name evidence="2" type="ORF">CERZMDRAFT_93311</name>
</gene>
<feature type="signal peptide" evidence="1">
    <location>
        <begin position="1"/>
        <end position="20"/>
    </location>
</feature>
<keyword evidence="3" id="KW-1185">Reference proteome</keyword>
<protein>
    <submittedName>
        <fullName evidence="2">Uncharacterized protein</fullName>
    </submittedName>
</protein>
<organism evidence="2 3">
    <name type="scientific">Cercospora zeae-maydis SCOH1-5</name>
    <dbReference type="NCBI Taxonomy" id="717836"/>
    <lineage>
        <taxon>Eukaryota</taxon>
        <taxon>Fungi</taxon>
        <taxon>Dikarya</taxon>
        <taxon>Ascomycota</taxon>
        <taxon>Pezizomycotina</taxon>
        <taxon>Dothideomycetes</taxon>
        <taxon>Dothideomycetidae</taxon>
        <taxon>Mycosphaerellales</taxon>
        <taxon>Mycosphaerellaceae</taxon>
        <taxon>Cercospora</taxon>
    </lineage>
</organism>
<accession>A0A6A6FUT3</accession>
<dbReference type="EMBL" id="ML992663">
    <property type="protein sequence ID" value="KAF2217262.1"/>
    <property type="molecule type" value="Genomic_DNA"/>
</dbReference>
<name>A0A6A6FUT3_9PEZI</name>
<evidence type="ECO:0000256" key="1">
    <source>
        <dbReference type="SAM" id="SignalP"/>
    </source>
</evidence>
<dbReference type="Proteomes" id="UP000799539">
    <property type="component" value="Unassembled WGS sequence"/>
</dbReference>
<evidence type="ECO:0000313" key="3">
    <source>
        <dbReference type="Proteomes" id="UP000799539"/>
    </source>
</evidence>
<proteinExistence type="predicted"/>
<sequence length="148" mass="17505">MRLSLLILSALSTLSGLSYAWEPVIDPWDSHGRFERGQKIALVRYFEPNCTTQLEQNHFKIRGVRKRQCHNFEYPFASLAFEYPRMKRRWLMVRGCRISMFQGPDCEDELPRRYTDPQEKQCLDLPTKAWSLRIEDCVFCPEEGGHEC</sequence>
<keyword evidence="1" id="KW-0732">Signal</keyword>
<feature type="chain" id="PRO_5025475297" evidence="1">
    <location>
        <begin position="21"/>
        <end position="148"/>
    </location>
</feature>